<dbReference type="eggNOG" id="COG2723">
    <property type="taxonomic scope" value="Bacteria"/>
</dbReference>
<dbReference type="OrthoDB" id="2339329at2"/>
<gene>
    <name evidence="7" type="ORF">C823_04407</name>
</gene>
<organism evidence="7 8">
    <name type="scientific">Eubacterium plexicaudatum ASF492</name>
    <dbReference type="NCBI Taxonomy" id="1235802"/>
    <lineage>
        <taxon>Bacteria</taxon>
        <taxon>Bacillati</taxon>
        <taxon>Bacillota</taxon>
        <taxon>Clostridia</taxon>
        <taxon>Eubacteriales</taxon>
        <taxon>Eubacteriaceae</taxon>
        <taxon>Eubacterium</taxon>
    </lineage>
</organism>
<dbReference type="EMBL" id="AQFT01000128">
    <property type="protein sequence ID" value="EMZ21712.1"/>
    <property type="molecule type" value="Genomic_DNA"/>
</dbReference>
<evidence type="ECO:0000256" key="5">
    <source>
        <dbReference type="RuleBase" id="RU003690"/>
    </source>
</evidence>
<dbReference type="InterPro" id="IPR001360">
    <property type="entry name" value="Glyco_hydro_1"/>
</dbReference>
<keyword evidence="8" id="KW-1185">Reference proteome</keyword>
<evidence type="ECO:0000256" key="1">
    <source>
        <dbReference type="ARBA" id="ARBA00010838"/>
    </source>
</evidence>
<dbReference type="Pfam" id="PF00232">
    <property type="entry name" value="Glyco_hydro_1"/>
    <property type="match status" value="1"/>
</dbReference>
<keyword evidence="2 6" id="KW-0378">Hydrolase</keyword>
<dbReference type="PROSITE" id="PS00653">
    <property type="entry name" value="GLYCOSYL_HYDROL_F1_2"/>
    <property type="match status" value="1"/>
</dbReference>
<dbReference type="FunFam" id="3.20.20.80:FF:000004">
    <property type="entry name" value="Beta-glucosidase 6-phospho-beta-glucosidase"/>
    <property type="match status" value="1"/>
</dbReference>
<evidence type="ECO:0000256" key="6">
    <source>
        <dbReference type="RuleBase" id="RU004468"/>
    </source>
</evidence>
<evidence type="ECO:0008006" key="9">
    <source>
        <dbReference type="Google" id="ProtNLM"/>
    </source>
</evidence>
<accession>N1ZXE1</accession>
<dbReference type="PANTHER" id="PTHR10353">
    <property type="entry name" value="GLYCOSYL HYDROLASE"/>
    <property type="match status" value="1"/>
</dbReference>
<dbReference type="PATRIC" id="fig|1235802.3.peg.4683"/>
<evidence type="ECO:0000313" key="7">
    <source>
        <dbReference type="EMBL" id="EMZ21712.1"/>
    </source>
</evidence>
<comment type="similarity">
    <text evidence="1 5">Belongs to the glycosyl hydrolase 1 family.</text>
</comment>
<feature type="active site" description="Nucleophile" evidence="4">
    <location>
        <position position="374"/>
    </location>
</feature>
<protein>
    <recommendedName>
        <fullName evidence="9">6-phospho-beta-glucosidase</fullName>
    </recommendedName>
</protein>
<evidence type="ECO:0000256" key="4">
    <source>
        <dbReference type="PROSITE-ProRule" id="PRU10055"/>
    </source>
</evidence>
<dbReference type="PROSITE" id="PS00572">
    <property type="entry name" value="GLYCOSYL_HYDROL_F1_1"/>
    <property type="match status" value="1"/>
</dbReference>
<dbReference type="PANTHER" id="PTHR10353:SF296">
    <property type="entry name" value="6-PHOSPHO-BETA-GLUCOSIDASE"/>
    <property type="match status" value="1"/>
</dbReference>
<dbReference type="STRING" id="1235802.C823_04407"/>
<evidence type="ECO:0000256" key="2">
    <source>
        <dbReference type="ARBA" id="ARBA00022801"/>
    </source>
</evidence>
<dbReference type="HOGENOM" id="CLU_001859_0_2_9"/>
<dbReference type="GO" id="GO:0008422">
    <property type="term" value="F:beta-glucosidase activity"/>
    <property type="evidence" value="ECO:0007669"/>
    <property type="project" value="TreeGrafter"/>
</dbReference>
<evidence type="ECO:0000256" key="3">
    <source>
        <dbReference type="ARBA" id="ARBA00023295"/>
    </source>
</evidence>
<evidence type="ECO:0000313" key="8">
    <source>
        <dbReference type="Proteomes" id="UP000012589"/>
    </source>
</evidence>
<proteinExistence type="inferred from homology"/>
<dbReference type="PRINTS" id="PR00131">
    <property type="entry name" value="GLHYDRLASE1"/>
</dbReference>
<comment type="caution">
    <text evidence="7">The sequence shown here is derived from an EMBL/GenBank/DDBJ whole genome shotgun (WGS) entry which is preliminary data.</text>
</comment>
<keyword evidence="3 6" id="KW-0326">Glycosidase</keyword>
<dbReference type="GO" id="GO:0016052">
    <property type="term" value="P:carbohydrate catabolic process"/>
    <property type="evidence" value="ECO:0007669"/>
    <property type="project" value="TreeGrafter"/>
</dbReference>
<dbReference type="InterPro" id="IPR033132">
    <property type="entry name" value="GH_1_N_CS"/>
</dbReference>
<dbReference type="InterPro" id="IPR017853">
    <property type="entry name" value="GH"/>
</dbReference>
<dbReference type="AlphaFoldDB" id="N1ZXE1"/>
<name>N1ZXE1_9FIRM</name>
<dbReference type="Proteomes" id="UP000012589">
    <property type="component" value="Unassembled WGS sequence"/>
</dbReference>
<dbReference type="GO" id="GO:0005829">
    <property type="term" value="C:cytosol"/>
    <property type="evidence" value="ECO:0007669"/>
    <property type="project" value="TreeGrafter"/>
</dbReference>
<dbReference type="Gene3D" id="3.20.20.80">
    <property type="entry name" value="Glycosidases"/>
    <property type="match status" value="1"/>
</dbReference>
<dbReference type="InterPro" id="IPR018120">
    <property type="entry name" value="Glyco_hydro_1_AS"/>
</dbReference>
<sequence length="476" mass="54208">MNEILGFPDGFFWGGATAANQYEGGWQEDGRGPSIADILTGGSVDKERRITPPAPLDGEFYPNHEASDFYHHWKEDIGLFAQMGFKMYRMSISWSRIFPKGDEEEPNEAGLRFYDQVIDELRSHGIEPMVTISHYENPLHLSLEYGGWKNRRLVDFYLRYAKVLFERYRGKVRYWLTFNEINMLTEPFGAYFCAGMADPADNNEPCRFQAMHHQLLASALAVRMAHEIDPDNQVGCMLAYHNGYPYTCHPKDVFYAQQYGQIHNSIAGDVHVRGVYPGFAKRYFREHGISLDIRPEDADILKAGTVDYVSISYYSSTCVSMTQEGELTAGNGTANIKNPHLEASAWGWQIDALGLRYVLNQIYDRYQIPIIIVENGLGAADEVDADGRIHDTYRIDYMRQHIVQMKEAVLDGVELLGYTCWGCTDLVSASTGEMKKRYGLIYVDKHDDGTGDLSRKPKDSFFWYQKVIKSNGEDLG</sequence>
<dbReference type="SUPFAM" id="SSF51445">
    <property type="entry name" value="(Trans)glycosidases"/>
    <property type="match status" value="1"/>
</dbReference>
<reference evidence="7 8" key="1">
    <citation type="journal article" date="2014" name="Genome Announc.">
        <title>Draft genome sequences of the altered schaedler flora, a defined bacterial community from gnotobiotic mice.</title>
        <authorList>
            <person name="Wannemuehler M.J."/>
            <person name="Overstreet A.M."/>
            <person name="Ward D.V."/>
            <person name="Phillips G.J."/>
        </authorList>
    </citation>
    <scope>NUCLEOTIDE SEQUENCE [LARGE SCALE GENOMIC DNA]</scope>
    <source>
        <strain evidence="7 8">ASF492</strain>
    </source>
</reference>